<organism evidence="1 2">
    <name type="scientific">Dreissena polymorpha</name>
    <name type="common">Zebra mussel</name>
    <name type="synonym">Mytilus polymorpha</name>
    <dbReference type="NCBI Taxonomy" id="45954"/>
    <lineage>
        <taxon>Eukaryota</taxon>
        <taxon>Metazoa</taxon>
        <taxon>Spiralia</taxon>
        <taxon>Lophotrochozoa</taxon>
        <taxon>Mollusca</taxon>
        <taxon>Bivalvia</taxon>
        <taxon>Autobranchia</taxon>
        <taxon>Heteroconchia</taxon>
        <taxon>Euheterodonta</taxon>
        <taxon>Imparidentia</taxon>
        <taxon>Neoheterodontei</taxon>
        <taxon>Myida</taxon>
        <taxon>Dreissenoidea</taxon>
        <taxon>Dreissenidae</taxon>
        <taxon>Dreissena</taxon>
    </lineage>
</organism>
<dbReference type="AlphaFoldDB" id="A0A9D4D0V1"/>
<comment type="caution">
    <text evidence="1">The sequence shown here is derived from an EMBL/GenBank/DDBJ whole genome shotgun (WGS) entry which is preliminary data.</text>
</comment>
<reference evidence="1" key="2">
    <citation type="submission" date="2020-11" db="EMBL/GenBank/DDBJ databases">
        <authorList>
            <person name="McCartney M.A."/>
            <person name="Auch B."/>
            <person name="Kono T."/>
            <person name="Mallez S."/>
            <person name="Becker A."/>
            <person name="Gohl D.M."/>
            <person name="Silverstein K.A.T."/>
            <person name="Koren S."/>
            <person name="Bechman K.B."/>
            <person name="Herman A."/>
            <person name="Abrahante J.E."/>
            <person name="Garbe J."/>
        </authorList>
    </citation>
    <scope>NUCLEOTIDE SEQUENCE</scope>
    <source>
        <strain evidence="1">Duluth1</strain>
        <tissue evidence="1">Whole animal</tissue>
    </source>
</reference>
<dbReference type="Gene3D" id="3.30.70.1820">
    <property type="entry name" value="L1 transposable element, RRM domain"/>
    <property type="match status" value="1"/>
</dbReference>
<reference evidence="1" key="1">
    <citation type="journal article" date="2019" name="bioRxiv">
        <title>The Genome of the Zebra Mussel, Dreissena polymorpha: A Resource for Invasive Species Research.</title>
        <authorList>
            <person name="McCartney M.A."/>
            <person name="Auch B."/>
            <person name="Kono T."/>
            <person name="Mallez S."/>
            <person name="Zhang Y."/>
            <person name="Obille A."/>
            <person name="Becker A."/>
            <person name="Abrahante J.E."/>
            <person name="Garbe J."/>
            <person name="Badalamenti J.P."/>
            <person name="Herman A."/>
            <person name="Mangelson H."/>
            <person name="Liachko I."/>
            <person name="Sullivan S."/>
            <person name="Sone E.D."/>
            <person name="Koren S."/>
            <person name="Silverstein K.A.T."/>
            <person name="Beckman K.B."/>
            <person name="Gohl D.M."/>
        </authorList>
    </citation>
    <scope>NUCLEOTIDE SEQUENCE</scope>
    <source>
        <strain evidence="1">Duluth1</strain>
        <tissue evidence="1">Whole animal</tissue>
    </source>
</reference>
<evidence type="ECO:0000313" key="1">
    <source>
        <dbReference type="EMBL" id="KAH3735303.1"/>
    </source>
</evidence>
<dbReference type="EMBL" id="JAIWYP010000011">
    <property type="protein sequence ID" value="KAH3735303.1"/>
    <property type="molecule type" value="Genomic_DNA"/>
</dbReference>
<sequence>MRENLLFYGVIETPHKKCDDIVKNTISEKLDIEEAITIDRAHRLGKPTHGKKRPIMMKFHYYQQRELVRKTAITKTRELKSAGLGISIQQTKAVLQQRLEKSALFDREKSAGKHVKWAGAKLLSRENRSRQFKEVTK</sequence>
<protein>
    <submittedName>
        <fullName evidence="1">Uncharacterized protein</fullName>
    </submittedName>
</protein>
<dbReference type="Proteomes" id="UP000828390">
    <property type="component" value="Unassembled WGS sequence"/>
</dbReference>
<proteinExistence type="predicted"/>
<keyword evidence="2" id="KW-1185">Reference proteome</keyword>
<gene>
    <name evidence="1" type="ORF">DPMN_041768</name>
</gene>
<accession>A0A9D4D0V1</accession>
<evidence type="ECO:0000313" key="2">
    <source>
        <dbReference type="Proteomes" id="UP000828390"/>
    </source>
</evidence>
<name>A0A9D4D0V1_DREPO</name>